<evidence type="ECO:0000313" key="1">
    <source>
        <dbReference type="EMBL" id="CDH25976.1"/>
    </source>
</evidence>
<protein>
    <submittedName>
        <fullName evidence="1">Uncharacterized protein</fullName>
    </submittedName>
</protein>
<proteinExistence type="predicted"/>
<dbReference type="RefSeq" id="WP_038192927.1">
    <property type="nucleotide sequence ID" value="NZ_CAWLXS010000042.1"/>
</dbReference>
<dbReference type="EMBL" id="CBSZ010000368">
    <property type="protein sequence ID" value="CDH25976.1"/>
    <property type="molecule type" value="Genomic_DNA"/>
</dbReference>
<name>A0A077PZ16_XENBV</name>
<sequence>MIVKIGVQFAKEILNYPIEDKKKILAFIKHTQQNGLRELEGRNKSSDDVDKDDPFFPTKVKFAQQHKLWHYHIGVVEYDLSKPFGDRTSEYVLHYINQLVPDELKVVDFSGHPPFKMPLSSYLN</sequence>
<organism evidence="1 2">
    <name type="scientific">Xenorhabdus bovienii str. kraussei Becker Underwood</name>
    <dbReference type="NCBI Taxonomy" id="1398204"/>
    <lineage>
        <taxon>Bacteria</taxon>
        <taxon>Pseudomonadati</taxon>
        <taxon>Pseudomonadota</taxon>
        <taxon>Gammaproteobacteria</taxon>
        <taxon>Enterobacterales</taxon>
        <taxon>Morganellaceae</taxon>
        <taxon>Xenorhabdus</taxon>
    </lineage>
</organism>
<accession>A0A077PZ16</accession>
<comment type="caution">
    <text evidence="1">The sequence shown here is derived from an EMBL/GenBank/DDBJ whole genome shotgun (WGS) entry which is preliminary data.</text>
</comment>
<gene>
    <name evidence="1" type="ORF">XBKB1_430030</name>
</gene>
<reference evidence="1" key="1">
    <citation type="submission" date="2013-07" db="EMBL/GenBank/DDBJ databases">
        <title>Sub-species coevolution in mutualistic symbiosis.</title>
        <authorList>
            <person name="Murfin K."/>
            <person name="Klassen J."/>
            <person name="Lee M."/>
            <person name="Forst S."/>
            <person name="Stock P."/>
            <person name="Goodrich-Blair H."/>
        </authorList>
    </citation>
    <scope>NUCLEOTIDE SEQUENCE [LARGE SCALE GENOMIC DNA]</scope>
    <source>
        <strain evidence="1">Kraussei Becker Underwood</strain>
    </source>
</reference>
<dbReference type="AlphaFoldDB" id="A0A077PZ16"/>
<dbReference type="Proteomes" id="UP000028493">
    <property type="component" value="Unassembled WGS sequence"/>
</dbReference>
<evidence type="ECO:0000313" key="2">
    <source>
        <dbReference type="Proteomes" id="UP000028493"/>
    </source>
</evidence>
<dbReference type="HOGENOM" id="CLU_154352_0_0_6"/>